<accession>A0AAE2V9V2</accession>
<evidence type="ECO:0000313" key="2">
    <source>
        <dbReference type="EMBL" id="MBK1855763.1"/>
    </source>
</evidence>
<evidence type="ECO:0000313" key="3">
    <source>
        <dbReference type="Proteomes" id="UP000634206"/>
    </source>
</evidence>
<comment type="caution">
    <text evidence="2">The sequence shown here is derived from an EMBL/GenBank/DDBJ whole genome shotgun (WGS) entry which is preliminary data.</text>
</comment>
<keyword evidence="3" id="KW-1185">Reference proteome</keyword>
<sequence length="136" mass="14530">MSNRLPKPHDYIPEPCQENWHSMSGDEKMRHCEKCCTHVHNLTGMSAQQIAALRVDHGGKLCGAFRIGSGMAKPLALGSGIASLALASCSDPEPPLVGMVPPISEQGQEDDHATPPPHTDHEMVAGMICPATPEDD</sequence>
<organism evidence="2 3">
    <name type="scientific">Oceaniferula flava</name>
    <dbReference type="NCBI Taxonomy" id="2800421"/>
    <lineage>
        <taxon>Bacteria</taxon>
        <taxon>Pseudomonadati</taxon>
        <taxon>Verrucomicrobiota</taxon>
        <taxon>Verrucomicrobiia</taxon>
        <taxon>Verrucomicrobiales</taxon>
        <taxon>Verrucomicrobiaceae</taxon>
        <taxon>Oceaniferula</taxon>
    </lineage>
</organism>
<evidence type="ECO:0000256" key="1">
    <source>
        <dbReference type="SAM" id="MobiDB-lite"/>
    </source>
</evidence>
<feature type="region of interest" description="Disordered" evidence="1">
    <location>
        <begin position="95"/>
        <end position="123"/>
    </location>
</feature>
<dbReference type="Proteomes" id="UP000634206">
    <property type="component" value="Unassembled WGS sequence"/>
</dbReference>
<protein>
    <submittedName>
        <fullName evidence="2">Uncharacterized protein</fullName>
    </submittedName>
</protein>
<dbReference type="EMBL" id="JAENIG010000008">
    <property type="protein sequence ID" value="MBK1855763.1"/>
    <property type="molecule type" value="Genomic_DNA"/>
</dbReference>
<proteinExistence type="predicted"/>
<dbReference type="AlphaFoldDB" id="A0AAE2V9V2"/>
<dbReference type="RefSeq" id="WP_309490375.1">
    <property type="nucleotide sequence ID" value="NZ_JAENIG010000008.1"/>
</dbReference>
<name>A0AAE2V9V2_9BACT</name>
<reference evidence="2" key="1">
    <citation type="submission" date="2021-01" db="EMBL/GenBank/DDBJ databases">
        <title>Modified the classification status of verrucomicrobia.</title>
        <authorList>
            <person name="Feng X."/>
        </authorList>
    </citation>
    <scope>NUCLEOTIDE SEQUENCE</scope>
    <source>
        <strain evidence="2">5K15</strain>
    </source>
</reference>
<gene>
    <name evidence="2" type="ORF">JIN83_12390</name>
</gene>
<feature type="compositionally biased region" description="Basic and acidic residues" evidence="1">
    <location>
        <begin position="109"/>
        <end position="123"/>
    </location>
</feature>